<dbReference type="InterPro" id="IPR036852">
    <property type="entry name" value="Peptidase_S8/S53_dom_sf"/>
</dbReference>
<feature type="domain" description="MBTPS1 third" evidence="11">
    <location>
        <begin position="535"/>
        <end position="666"/>
    </location>
</feature>
<dbReference type="Pfam" id="PF00082">
    <property type="entry name" value="Peptidase_S8"/>
    <property type="match status" value="1"/>
</dbReference>
<dbReference type="Proteomes" id="UP001497525">
    <property type="component" value="Unassembled WGS sequence"/>
</dbReference>
<feature type="domain" description="MBTPS1 fourth" evidence="10">
    <location>
        <begin position="667"/>
        <end position="967"/>
    </location>
</feature>
<dbReference type="InterPro" id="IPR057060">
    <property type="entry name" value="MBTPS1_3rd"/>
</dbReference>
<dbReference type="InterPro" id="IPR057032">
    <property type="entry name" value="MBTPS1_4th"/>
</dbReference>
<keyword evidence="7" id="KW-0472">Membrane</keyword>
<dbReference type="GO" id="GO:0004252">
    <property type="term" value="F:serine-type endopeptidase activity"/>
    <property type="evidence" value="ECO:0007669"/>
    <property type="project" value="UniProtKB-UniRule"/>
</dbReference>
<evidence type="ECO:0000259" key="10">
    <source>
        <dbReference type="Pfam" id="PF23090"/>
    </source>
</evidence>
<feature type="domain" description="Peptidase S8/S53" evidence="9">
    <location>
        <begin position="184"/>
        <end position="483"/>
    </location>
</feature>
<feature type="compositionally biased region" description="Basic and acidic residues" evidence="6">
    <location>
        <begin position="889"/>
        <end position="899"/>
    </location>
</feature>
<dbReference type="PANTHER" id="PTHR43806:SF7">
    <property type="entry name" value="MEMBRANE-BOUND TRANSCRIPTION FACTOR SITE-1 PROTEASE"/>
    <property type="match status" value="1"/>
</dbReference>
<dbReference type="InterPro" id="IPR050131">
    <property type="entry name" value="Peptidase_S8_subtilisin-like"/>
</dbReference>
<comment type="caution">
    <text evidence="12">The sequence shown here is derived from an EMBL/GenBank/DDBJ whole genome shotgun (WGS) entry which is preliminary data.</text>
</comment>
<gene>
    <name evidence="12" type="ORF">CDAUBV1_LOCUS11072</name>
</gene>
<dbReference type="AlphaFoldDB" id="A0AAV2TP61"/>
<proteinExistence type="inferred from homology"/>
<evidence type="ECO:0000256" key="5">
    <source>
        <dbReference type="PROSITE-ProRule" id="PRU01240"/>
    </source>
</evidence>
<keyword evidence="7" id="KW-0812">Transmembrane</keyword>
<dbReference type="GO" id="GO:0006508">
    <property type="term" value="P:proteolysis"/>
    <property type="evidence" value="ECO:0007669"/>
    <property type="project" value="UniProtKB-KW"/>
</dbReference>
<dbReference type="PROSITE" id="PS00138">
    <property type="entry name" value="SUBTILASE_SER"/>
    <property type="match status" value="1"/>
</dbReference>
<dbReference type="InterPro" id="IPR022398">
    <property type="entry name" value="Peptidase_S8_His-AS"/>
</dbReference>
<dbReference type="InterPro" id="IPR023828">
    <property type="entry name" value="Peptidase_S8_Ser-AS"/>
</dbReference>
<keyword evidence="8" id="KW-0732">Signal</keyword>
<dbReference type="SUPFAM" id="SSF52743">
    <property type="entry name" value="Subtilisin-like"/>
    <property type="match status" value="1"/>
</dbReference>
<feature type="transmembrane region" description="Helical" evidence="7">
    <location>
        <begin position="1101"/>
        <end position="1121"/>
    </location>
</feature>
<dbReference type="PROSITE" id="PS51892">
    <property type="entry name" value="SUBTILASE"/>
    <property type="match status" value="1"/>
</dbReference>
<keyword evidence="3 5" id="KW-0378">Hydrolase</keyword>
<dbReference type="Gene3D" id="3.40.50.200">
    <property type="entry name" value="Peptidase S8/S53 domain"/>
    <property type="match status" value="1"/>
</dbReference>
<keyword evidence="7" id="KW-1133">Transmembrane helix</keyword>
<comment type="similarity">
    <text evidence="1 5">Belongs to the peptidase S8 family.</text>
</comment>
<evidence type="ECO:0000256" key="2">
    <source>
        <dbReference type="ARBA" id="ARBA00022670"/>
    </source>
</evidence>
<dbReference type="Pfam" id="PF23090">
    <property type="entry name" value="MBTPS1_4th"/>
    <property type="match status" value="1"/>
</dbReference>
<feature type="region of interest" description="Disordered" evidence="6">
    <location>
        <begin position="889"/>
        <end position="912"/>
    </location>
</feature>
<keyword evidence="2 5" id="KW-0645">Protease</keyword>
<name>A0AAV2TP61_CALDB</name>
<evidence type="ECO:0000313" key="12">
    <source>
        <dbReference type="EMBL" id="CAL5136768.1"/>
    </source>
</evidence>
<sequence>MNGSVLREVAFKLISALLVLLRNLLVAVQGIEDKFFEFQVNPATDEFIVTYRFYASISERIACLSPLLNATYLRYSIQTAGRSGISARSSDFDVFQVFNLTDGTASLLVSGLESQAKIKYVTRQKIFKRKLSEFPLCDTRPDRKLKLFGKLWRPPSPGTVPLDRSKQPWKLLHVEKAWSQGHCGAGVRVGIFDTGLVSTSGHPHFARTVVRERTDWTRTPDGLSAEDSMEILRQHDASGQSEEAVDGHGHGTFVAGVIAGTDVSLEAIFAGEETETLACPQPGIAPLAELYIFRVFTDTQVSYTSWFLDAFNYAITRKLHVINLSIGGPDFLDQPFVDKVWELSSNGILLVSAIGNDGPLFGTLNNPADQMDVLGVGGVDATGRIARFSSRGMTSWALPFGYGQVKPDVVTFSTGVISSGLDQKCRVLSGTSVASPVVTGIVALLISAATEHNLQVTANGTLLSDSTVPINPASIKQALIGAAVPLSNVQVFGTKSVRWPQTTDTSGIFEQGAGLVDFTESLRIMERMKPQATLIPSYLDLTQCPYMWPYCSQPLYATMQPVVVNVTVLNSLAVVGSIDEPPIYHPYMDRNGDLLRVRFTYSRRLWPWVGFLAIHLDVQPGATRSAQFSGVAEGFITLTVRSQMEFGGRTAESHLVLPIRANIVPTPDRSRRILFDQFHSLRYPSAYIPRDDLTRKNEPLDWLGDHIHTNYRDLYLHLRKSNYYVEVLTGPFTCFSATNYGSLLLVDPEEEFFPEEIEKLFADVTFYGLSLIVFAEWYNTTVIDSLRFFDTNTRRLWIPETGGANLPALNDLLRPFGVQLGDSVYAGDIKIGRRKVPFSSGTSLLKFPQQNISSLIGHGSVLRARLVDLGDQFIRQYRKSTAFANERLNKDNMDTDPDIKQNSPADWRLTPGADDPSPPILGIWTPLVVPSPGGRLAVFGDSDCLSSTHITTNCFWLADALLQFTTSRLGRIPRPLAEQMVQATATNLDSNARVPLRPENSSLYRISNVLRNDKKFFTMDGLLPSEAYQKLRDCPELNESIVIPATTNSSNVPVYGPQPLKLYPPLQKFTFKRGCSFHHKEGETSSKQYFPHFPSRPDLGFLWFDSFIVYTLIVLFILLLYKHVFHFRGLILWCLNATARSYARLRYRLRFYFFRLIAQEQDANPILRDLNLRNLHPLSASH</sequence>
<protein>
    <recommendedName>
        <fullName evidence="14">Membrane-bound transcription factor site-1 protease</fullName>
    </recommendedName>
</protein>
<feature type="active site" description="Charge relay system" evidence="5">
    <location>
        <position position="250"/>
    </location>
</feature>
<reference evidence="12" key="1">
    <citation type="submission" date="2024-06" db="EMBL/GenBank/DDBJ databases">
        <authorList>
            <person name="Liu X."/>
            <person name="Lenzi L."/>
            <person name="Haldenby T S."/>
            <person name="Uol C."/>
        </authorList>
    </citation>
    <scope>NUCLEOTIDE SEQUENCE</scope>
</reference>
<dbReference type="PROSITE" id="PS00137">
    <property type="entry name" value="SUBTILASE_HIS"/>
    <property type="match status" value="1"/>
</dbReference>
<accession>A0AAV2TP61</accession>
<dbReference type="PRINTS" id="PR00723">
    <property type="entry name" value="SUBTILISIN"/>
</dbReference>
<keyword evidence="4 5" id="KW-0720">Serine protease</keyword>
<feature type="active site" description="Charge relay system" evidence="5">
    <location>
        <position position="193"/>
    </location>
</feature>
<dbReference type="Pfam" id="PF23094">
    <property type="entry name" value="MBTPS1_3rd"/>
    <property type="match status" value="1"/>
</dbReference>
<evidence type="ECO:0000256" key="3">
    <source>
        <dbReference type="ARBA" id="ARBA00022801"/>
    </source>
</evidence>
<dbReference type="PANTHER" id="PTHR43806">
    <property type="entry name" value="PEPTIDASE S8"/>
    <property type="match status" value="1"/>
</dbReference>
<feature type="chain" id="PRO_5043449899" description="Membrane-bound transcription factor site-1 protease" evidence="8">
    <location>
        <begin position="31"/>
        <end position="1182"/>
    </location>
</feature>
<evidence type="ECO:0000313" key="13">
    <source>
        <dbReference type="Proteomes" id="UP001497525"/>
    </source>
</evidence>
<feature type="signal peptide" evidence="8">
    <location>
        <begin position="1"/>
        <end position="30"/>
    </location>
</feature>
<evidence type="ECO:0000256" key="7">
    <source>
        <dbReference type="SAM" id="Phobius"/>
    </source>
</evidence>
<evidence type="ECO:0008006" key="14">
    <source>
        <dbReference type="Google" id="ProtNLM"/>
    </source>
</evidence>
<evidence type="ECO:0000256" key="1">
    <source>
        <dbReference type="ARBA" id="ARBA00011073"/>
    </source>
</evidence>
<evidence type="ECO:0000259" key="9">
    <source>
        <dbReference type="Pfam" id="PF00082"/>
    </source>
</evidence>
<evidence type="ECO:0000256" key="4">
    <source>
        <dbReference type="ARBA" id="ARBA00022825"/>
    </source>
</evidence>
<organism evidence="12 13">
    <name type="scientific">Calicophoron daubneyi</name>
    <name type="common">Rumen fluke</name>
    <name type="synonym">Paramphistomum daubneyi</name>
    <dbReference type="NCBI Taxonomy" id="300641"/>
    <lineage>
        <taxon>Eukaryota</taxon>
        <taxon>Metazoa</taxon>
        <taxon>Spiralia</taxon>
        <taxon>Lophotrochozoa</taxon>
        <taxon>Platyhelminthes</taxon>
        <taxon>Trematoda</taxon>
        <taxon>Digenea</taxon>
        <taxon>Plagiorchiida</taxon>
        <taxon>Pronocephalata</taxon>
        <taxon>Paramphistomoidea</taxon>
        <taxon>Paramphistomidae</taxon>
        <taxon>Calicophoron</taxon>
    </lineage>
</organism>
<dbReference type="InterPro" id="IPR000209">
    <property type="entry name" value="Peptidase_S8/S53_dom"/>
</dbReference>
<dbReference type="EMBL" id="CAXLJL010000356">
    <property type="protein sequence ID" value="CAL5136768.1"/>
    <property type="molecule type" value="Genomic_DNA"/>
</dbReference>
<dbReference type="GO" id="GO:0005794">
    <property type="term" value="C:Golgi apparatus"/>
    <property type="evidence" value="ECO:0007669"/>
    <property type="project" value="TreeGrafter"/>
</dbReference>
<feature type="active site" description="Charge relay system" evidence="5">
    <location>
        <position position="432"/>
    </location>
</feature>
<evidence type="ECO:0000256" key="8">
    <source>
        <dbReference type="SAM" id="SignalP"/>
    </source>
</evidence>
<evidence type="ECO:0000259" key="11">
    <source>
        <dbReference type="Pfam" id="PF23094"/>
    </source>
</evidence>
<evidence type="ECO:0000256" key="6">
    <source>
        <dbReference type="SAM" id="MobiDB-lite"/>
    </source>
</evidence>
<dbReference type="InterPro" id="IPR015500">
    <property type="entry name" value="Peptidase_S8_subtilisin-rel"/>
</dbReference>